<gene>
    <name evidence="9" type="ORF">HNP36_000381</name>
</gene>
<name>A0A841N775_9FLAO</name>
<dbReference type="GO" id="GO:0055085">
    <property type="term" value="P:transmembrane transport"/>
    <property type="evidence" value="ECO:0007669"/>
    <property type="project" value="InterPro"/>
</dbReference>
<evidence type="ECO:0000256" key="6">
    <source>
        <dbReference type="ARBA" id="ARBA00023136"/>
    </source>
</evidence>
<evidence type="ECO:0000313" key="10">
    <source>
        <dbReference type="Proteomes" id="UP000589738"/>
    </source>
</evidence>
<feature type="transmembrane region" description="Helical" evidence="7">
    <location>
        <begin position="191"/>
        <end position="213"/>
    </location>
</feature>
<feature type="transmembrane region" description="Helical" evidence="7">
    <location>
        <begin position="126"/>
        <end position="147"/>
    </location>
</feature>
<keyword evidence="2 7" id="KW-0813">Transport</keyword>
<feature type="transmembrane region" description="Helical" evidence="7">
    <location>
        <begin position="17"/>
        <end position="34"/>
    </location>
</feature>
<evidence type="ECO:0000256" key="1">
    <source>
        <dbReference type="ARBA" id="ARBA00004651"/>
    </source>
</evidence>
<proteinExistence type="inferred from homology"/>
<evidence type="ECO:0000256" key="3">
    <source>
        <dbReference type="ARBA" id="ARBA00022475"/>
    </source>
</evidence>
<feature type="domain" description="ABC transmembrane type-1" evidence="8">
    <location>
        <begin position="64"/>
        <end position="243"/>
    </location>
</feature>
<dbReference type="PROSITE" id="PS50928">
    <property type="entry name" value="ABC_TM1"/>
    <property type="match status" value="1"/>
</dbReference>
<keyword evidence="5 7" id="KW-1133">Transmembrane helix</keyword>
<dbReference type="Gene3D" id="1.10.3720.10">
    <property type="entry name" value="MetI-like"/>
    <property type="match status" value="1"/>
</dbReference>
<evidence type="ECO:0000256" key="7">
    <source>
        <dbReference type="RuleBase" id="RU363032"/>
    </source>
</evidence>
<organism evidence="9 10">
    <name type="scientific">Chryseobacterium shigense</name>
    <dbReference type="NCBI Taxonomy" id="297244"/>
    <lineage>
        <taxon>Bacteria</taxon>
        <taxon>Pseudomonadati</taxon>
        <taxon>Bacteroidota</taxon>
        <taxon>Flavobacteriia</taxon>
        <taxon>Flavobacteriales</taxon>
        <taxon>Weeksellaceae</taxon>
        <taxon>Chryseobacterium group</taxon>
        <taxon>Chryseobacterium</taxon>
    </lineage>
</organism>
<dbReference type="Pfam" id="PF00528">
    <property type="entry name" value="BPD_transp_1"/>
    <property type="match status" value="1"/>
</dbReference>
<feature type="transmembrane region" description="Helical" evidence="7">
    <location>
        <begin position="64"/>
        <end position="88"/>
    </location>
</feature>
<dbReference type="GO" id="GO:0005886">
    <property type="term" value="C:plasma membrane"/>
    <property type="evidence" value="ECO:0007669"/>
    <property type="project" value="UniProtKB-SubCell"/>
</dbReference>
<dbReference type="InterPro" id="IPR035906">
    <property type="entry name" value="MetI-like_sf"/>
</dbReference>
<dbReference type="AlphaFoldDB" id="A0A841N775"/>
<feature type="transmembrane region" description="Helical" evidence="7">
    <location>
        <begin position="100"/>
        <end position="120"/>
    </location>
</feature>
<keyword evidence="3" id="KW-1003">Cell membrane</keyword>
<dbReference type="InterPro" id="IPR000515">
    <property type="entry name" value="MetI-like"/>
</dbReference>
<accession>A0A841N775</accession>
<evidence type="ECO:0000256" key="2">
    <source>
        <dbReference type="ARBA" id="ARBA00022448"/>
    </source>
</evidence>
<dbReference type="RefSeq" id="WP_184161085.1">
    <property type="nucleotide sequence ID" value="NZ_JACHLC010000001.1"/>
</dbReference>
<comment type="subcellular location">
    <subcellularLocation>
        <location evidence="1 7">Cell membrane</location>
        <topology evidence="1 7">Multi-pass membrane protein</topology>
    </subcellularLocation>
</comment>
<dbReference type="PANTHER" id="PTHR30151">
    <property type="entry name" value="ALKANE SULFONATE ABC TRANSPORTER-RELATED, MEMBRANE SUBUNIT"/>
    <property type="match status" value="1"/>
</dbReference>
<dbReference type="PANTHER" id="PTHR30151:SF0">
    <property type="entry name" value="ABC TRANSPORTER PERMEASE PROTEIN MJ0413-RELATED"/>
    <property type="match status" value="1"/>
</dbReference>
<sequence length="256" mass="29521">MIKLITPFENVSKTTRTIILVGWIVLLLILWFVITSGEKHLFPSPDQVLKGFEELYKEGLVVHIFNSLKLCFISILLAVILSMLFAYSFPLPLLKPISEFITKLRFLPFTGLSFYITMVVHDARNMQIWIMVIFLTTFLTTSLISVINAIPQEEFDHAKSLKCSRFEVLWQVIVLGRIDYVIDVIRQNLAITWMMLVTVESIVVASGGLGFLIKNSDKFMNHGRIIALQIIILLIGLFLDWFINYLRKAIFRYSKI</sequence>
<protein>
    <submittedName>
        <fullName evidence="9">NitT/TauT family transport system permease protein</fullName>
    </submittedName>
</protein>
<comment type="caution">
    <text evidence="9">The sequence shown here is derived from an EMBL/GenBank/DDBJ whole genome shotgun (WGS) entry which is preliminary data.</text>
</comment>
<keyword evidence="4 7" id="KW-0812">Transmembrane</keyword>
<keyword evidence="10" id="KW-1185">Reference proteome</keyword>
<dbReference type="EMBL" id="JACHLC010000001">
    <property type="protein sequence ID" value="MBB6369328.1"/>
    <property type="molecule type" value="Genomic_DNA"/>
</dbReference>
<evidence type="ECO:0000259" key="8">
    <source>
        <dbReference type="PROSITE" id="PS50928"/>
    </source>
</evidence>
<evidence type="ECO:0000256" key="4">
    <source>
        <dbReference type="ARBA" id="ARBA00022692"/>
    </source>
</evidence>
<feature type="transmembrane region" description="Helical" evidence="7">
    <location>
        <begin position="225"/>
        <end position="243"/>
    </location>
</feature>
<evidence type="ECO:0000256" key="5">
    <source>
        <dbReference type="ARBA" id="ARBA00022989"/>
    </source>
</evidence>
<dbReference type="SUPFAM" id="SSF161098">
    <property type="entry name" value="MetI-like"/>
    <property type="match status" value="1"/>
</dbReference>
<evidence type="ECO:0000313" key="9">
    <source>
        <dbReference type="EMBL" id="MBB6369328.1"/>
    </source>
</evidence>
<reference evidence="9 10" key="1">
    <citation type="submission" date="2020-08" db="EMBL/GenBank/DDBJ databases">
        <title>Functional genomics of gut bacteria from endangered species of beetles.</title>
        <authorList>
            <person name="Carlos-Shanley C."/>
        </authorList>
    </citation>
    <scope>NUCLEOTIDE SEQUENCE [LARGE SCALE GENOMIC DNA]</scope>
    <source>
        <strain evidence="9 10">S00136</strain>
    </source>
</reference>
<dbReference type="Proteomes" id="UP000589738">
    <property type="component" value="Unassembled WGS sequence"/>
</dbReference>
<keyword evidence="6 7" id="KW-0472">Membrane</keyword>
<comment type="similarity">
    <text evidence="7">Belongs to the binding-protein-dependent transport system permease family.</text>
</comment>